<dbReference type="GO" id="GO:0005524">
    <property type="term" value="F:ATP binding"/>
    <property type="evidence" value="ECO:0007669"/>
    <property type="project" value="UniProtKB-KW"/>
</dbReference>
<dbReference type="FunFam" id="3.30.70.600:FF:000003">
    <property type="entry name" value="30S ribosomal protein S10"/>
    <property type="match status" value="1"/>
</dbReference>
<protein>
    <recommendedName>
        <fullName evidence="14">Small ribosomal subunit protein uS10m</fullName>
        <ecNumber evidence="4">6.1.1.2</ecNumber>
    </recommendedName>
    <alternativeName>
        <fullName evidence="15">37S ribosomal protein S10, mitochondrial</fullName>
    </alternativeName>
    <alternativeName>
        <fullName evidence="16">Mitochondrial ribosomal small subunit protein 10</fullName>
    </alternativeName>
    <alternativeName>
        <fullName evidence="13">Tryptophanyl-tRNA synthetase</fullName>
    </alternativeName>
</protein>
<evidence type="ECO:0000256" key="6">
    <source>
        <dbReference type="ARBA" id="ARBA00022741"/>
    </source>
</evidence>
<feature type="region of interest" description="Disordered" evidence="18">
    <location>
        <begin position="208"/>
        <end position="232"/>
    </location>
</feature>
<feature type="region of interest" description="Disordered" evidence="18">
    <location>
        <begin position="44"/>
        <end position="87"/>
    </location>
</feature>
<comment type="subcellular location">
    <subcellularLocation>
        <location evidence="1">Nucleus</location>
        <location evidence="1">Nucleolus</location>
    </subcellularLocation>
</comment>
<evidence type="ECO:0000256" key="15">
    <source>
        <dbReference type="ARBA" id="ARBA00042916"/>
    </source>
</evidence>
<keyword evidence="8 17" id="KW-0648">Protein biosynthesis</keyword>
<evidence type="ECO:0000256" key="16">
    <source>
        <dbReference type="ARBA" id="ARBA00078476"/>
    </source>
</evidence>
<dbReference type="GO" id="GO:0005840">
    <property type="term" value="C:ribosome"/>
    <property type="evidence" value="ECO:0007669"/>
    <property type="project" value="UniProtKB-KW"/>
</dbReference>
<dbReference type="InterPro" id="IPR002305">
    <property type="entry name" value="aa-tRNA-synth_Ic"/>
</dbReference>
<evidence type="ECO:0000313" key="20">
    <source>
        <dbReference type="EMBL" id="TQN67590.1"/>
    </source>
</evidence>
<dbReference type="SMART" id="SM01403">
    <property type="entry name" value="Ribosomal_S10"/>
    <property type="match status" value="1"/>
</dbReference>
<gene>
    <name evidence="20" type="primary">RSM10</name>
    <name evidence="20" type="ORF">CSHISOI_07852</name>
</gene>
<dbReference type="InterPro" id="IPR027486">
    <property type="entry name" value="Ribosomal_uS10_dom"/>
</dbReference>
<feature type="compositionally biased region" description="Basic and acidic residues" evidence="18">
    <location>
        <begin position="60"/>
        <end position="73"/>
    </location>
</feature>
<evidence type="ECO:0000256" key="17">
    <source>
        <dbReference type="RuleBase" id="RU363036"/>
    </source>
</evidence>
<evidence type="ECO:0000256" key="1">
    <source>
        <dbReference type="ARBA" id="ARBA00004604"/>
    </source>
</evidence>
<feature type="compositionally biased region" description="Polar residues" evidence="18">
    <location>
        <begin position="208"/>
        <end position="217"/>
    </location>
</feature>
<dbReference type="EC" id="6.1.1.2" evidence="4"/>
<evidence type="ECO:0000256" key="12">
    <source>
        <dbReference type="ARBA" id="ARBA00023274"/>
    </source>
</evidence>
<organism evidence="20 21">
    <name type="scientific">Colletotrichum shisoi</name>
    <dbReference type="NCBI Taxonomy" id="2078593"/>
    <lineage>
        <taxon>Eukaryota</taxon>
        <taxon>Fungi</taxon>
        <taxon>Dikarya</taxon>
        <taxon>Ascomycota</taxon>
        <taxon>Pezizomycotina</taxon>
        <taxon>Sordariomycetes</taxon>
        <taxon>Hypocreomycetidae</taxon>
        <taxon>Glomerellales</taxon>
        <taxon>Glomerellaceae</taxon>
        <taxon>Colletotrichum</taxon>
        <taxon>Colletotrichum destructivum species complex</taxon>
    </lineage>
</organism>
<evidence type="ECO:0000256" key="4">
    <source>
        <dbReference type="ARBA" id="ARBA00013161"/>
    </source>
</evidence>
<evidence type="ECO:0000259" key="19">
    <source>
        <dbReference type="SMART" id="SM01403"/>
    </source>
</evidence>
<dbReference type="GO" id="GO:0003735">
    <property type="term" value="F:structural constituent of ribosome"/>
    <property type="evidence" value="ECO:0007669"/>
    <property type="project" value="InterPro"/>
</dbReference>
<dbReference type="InterPro" id="IPR014729">
    <property type="entry name" value="Rossmann-like_a/b/a_fold"/>
</dbReference>
<dbReference type="Gene3D" id="3.40.50.620">
    <property type="entry name" value="HUPs"/>
    <property type="match status" value="1"/>
</dbReference>
<dbReference type="GO" id="GO:0004830">
    <property type="term" value="F:tryptophan-tRNA ligase activity"/>
    <property type="evidence" value="ECO:0007669"/>
    <property type="project" value="UniProtKB-EC"/>
</dbReference>
<sequence>MPELCDERLDELLKEAASRLATKQLSRPKDCSLIAIAAAPVDPILESKAQPKAQESKSITLRDPRPAKDKTHDNAGPGWFGIPKTDPNDPDLKRDLQILQMRGTAIDPKRHYKKESLKARLPRYAHVGLIVEGPTEFHSARLTRKERKQTLVDELLSAEKDWGKFRSKSVHPVFTTQSQATRRGLQANRFVLFFQPIAQRQPWFRSLATSTQQTTSGKPEASENVLAKNEQDEPRYPRSIQALYLQPLRREAEYGIPSCDLQLRSYSLRNLEFFADFALRAAYYLKLPAFGPVPLPRITERWTVPRSSFIFKKSQENFERVTLRRLVQIRDGNPETVQLWLAFLQKHAYYGIGMKANVWDFDKLGVGKTMDTIDQTAGEAIESKWSHLGQNRDLDTVKKVEEFLDKVRFDIDSDKRAEEQAILAMWRHMRPVARRFRISDGRRAASTEKPKVVFSGIQPTGTPHLGNYAGAIRQWVQLQGEPADLCKLIYSVVDLHAITVPQQAKQLKQWKRETLAALLAAGIDPERSTLFYQSSRLEALLAKTATLPAVNQVEEGLQ</sequence>
<dbReference type="InterPro" id="IPR001848">
    <property type="entry name" value="Ribosomal_uS10"/>
</dbReference>
<proteinExistence type="inferred from homology"/>
<dbReference type="InterPro" id="IPR014810">
    <property type="entry name" value="Fcf2_C"/>
</dbReference>
<dbReference type="Proteomes" id="UP000326340">
    <property type="component" value="Unassembled WGS sequence"/>
</dbReference>
<evidence type="ECO:0000256" key="18">
    <source>
        <dbReference type="SAM" id="MobiDB-lite"/>
    </source>
</evidence>
<comment type="similarity">
    <text evidence="2 17">Belongs to the class-I aminoacyl-tRNA synthetase family.</text>
</comment>
<dbReference type="InterPro" id="IPR039883">
    <property type="entry name" value="Fcf2/DNTTIP2"/>
</dbReference>
<dbReference type="InterPro" id="IPR002306">
    <property type="entry name" value="Trp-tRNA-ligase"/>
</dbReference>
<keyword evidence="9 20" id="KW-0689">Ribosomal protein</keyword>
<dbReference type="GO" id="GO:0003723">
    <property type="term" value="F:RNA binding"/>
    <property type="evidence" value="ECO:0007669"/>
    <property type="project" value="TreeGrafter"/>
</dbReference>
<evidence type="ECO:0000313" key="21">
    <source>
        <dbReference type="Proteomes" id="UP000326340"/>
    </source>
</evidence>
<evidence type="ECO:0000256" key="14">
    <source>
        <dbReference type="ARBA" id="ARBA00035261"/>
    </source>
</evidence>
<dbReference type="SUPFAM" id="SSF54999">
    <property type="entry name" value="Ribosomal protein S10"/>
    <property type="match status" value="1"/>
</dbReference>
<dbReference type="SUPFAM" id="SSF52374">
    <property type="entry name" value="Nucleotidylyl transferase"/>
    <property type="match status" value="1"/>
</dbReference>
<dbReference type="InterPro" id="IPR036838">
    <property type="entry name" value="Ribosomal_uS10_dom_sf"/>
</dbReference>
<dbReference type="Pfam" id="PF00338">
    <property type="entry name" value="Ribosomal_S10"/>
    <property type="match status" value="1"/>
</dbReference>
<dbReference type="Gene3D" id="3.30.70.600">
    <property type="entry name" value="Ribosomal protein S10 domain"/>
    <property type="match status" value="1"/>
</dbReference>
<dbReference type="EMBL" id="PUHP01000882">
    <property type="protein sequence ID" value="TQN67590.1"/>
    <property type="molecule type" value="Genomic_DNA"/>
</dbReference>
<evidence type="ECO:0000256" key="9">
    <source>
        <dbReference type="ARBA" id="ARBA00022980"/>
    </source>
</evidence>
<dbReference type="PROSITE" id="PS00178">
    <property type="entry name" value="AA_TRNA_LIGASE_I"/>
    <property type="match status" value="1"/>
</dbReference>
<dbReference type="InterPro" id="IPR001412">
    <property type="entry name" value="aa-tRNA-synth_I_CS"/>
</dbReference>
<dbReference type="PRINTS" id="PR01039">
    <property type="entry name" value="TRNASYNTHTRP"/>
</dbReference>
<comment type="similarity">
    <text evidence="3">Belongs to the universal ribosomal protein uS10 family.</text>
</comment>
<dbReference type="AlphaFoldDB" id="A0A5Q4BKV1"/>
<reference evidence="20 21" key="1">
    <citation type="journal article" date="2019" name="Sci. Rep.">
        <title>Colletotrichum shisoi sp. nov., an anthracnose pathogen of Perilla frutescens in Japan: molecular phylogenetic, morphological and genomic evidence.</title>
        <authorList>
            <person name="Gan P."/>
            <person name="Tsushima A."/>
            <person name="Hiroyama R."/>
            <person name="Narusaka M."/>
            <person name="Takano Y."/>
            <person name="Narusaka Y."/>
            <person name="Kawaradani M."/>
            <person name="Damm U."/>
            <person name="Shirasu K."/>
        </authorList>
    </citation>
    <scope>NUCLEOTIDE SEQUENCE [LARGE SCALE GENOMIC DNA]</scope>
    <source>
        <strain evidence="20 21">PG-2018a</strain>
    </source>
</reference>
<feature type="domain" description="Small ribosomal subunit protein uS10" evidence="19">
    <location>
        <begin position="260"/>
        <end position="357"/>
    </location>
</feature>
<keyword evidence="7 17" id="KW-0067">ATP-binding</keyword>
<dbReference type="GO" id="GO:0006396">
    <property type="term" value="P:RNA processing"/>
    <property type="evidence" value="ECO:0007669"/>
    <property type="project" value="TreeGrafter"/>
</dbReference>
<dbReference type="GO" id="GO:0005730">
    <property type="term" value="C:nucleolus"/>
    <property type="evidence" value="ECO:0007669"/>
    <property type="project" value="UniProtKB-SubCell"/>
</dbReference>
<name>A0A5Q4BKV1_9PEZI</name>
<dbReference type="Pfam" id="PF00579">
    <property type="entry name" value="tRNA-synt_1b"/>
    <property type="match status" value="1"/>
</dbReference>
<evidence type="ECO:0000256" key="3">
    <source>
        <dbReference type="ARBA" id="ARBA00007102"/>
    </source>
</evidence>
<keyword evidence="10 17" id="KW-0030">Aminoacyl-tRNA synthetase</keyword>
<dbReference type="GO" id="GO:1990904">
    <property type="term" value="C:ribonucleoprotein complex"/>
    <property type="evidence" value="ECO:0007669"/>
    <property type="project" value="UniProtKB-KW"/>
</dbReference>
<keyword evidence="5 17" id="KW-0436">Ligase</keyword>
<evidence type="ECO:0000256" key="8">
    <source>
        <dbReference type="ARBA" id="ARBA00022917"/>
    </source>
</evidence>
<dbReference type="PANTHER" id="PTHR21686:SF12">
    <property type="entry name" value="DEOXYNUCLEOTIDYLTRANSFERASE TERMINAL-INTERACTING PROTEIN 2"/>
    <property type="match status" value="1"/>
</dbReference>
<dbReference type="Pfam" id="PF08698">
    <property type="entry name" value="Fcf2"/>
    <property type="match status" value="1"/>
</dbReference>
<evidence type="ECO:0000256" key="2">
    <source>
        <dbReference type="ARBA" id="ARBA00005594"/>
    </source>
</evidence>
<evidence type="ECO:0000256" key="7">
    <source>
        <dbReference type="ARBA" id="ARBA00022840"/>
    </source>
</evidence>
<evidence type="ECO:0000256" key="11">
    <source>
        <dbReference type="ARBA" id="ARBA00023242"/>
    </source>
</evidence>
<keyword evidence="21" id="KW-1185">Reference proteome</keyword>
<comment type="caution">
    <text evidence="20">The sequence shown here is derived from an EMBL/GenBank/DDBJ whole genome shotgun (WGS) entry which is preliminary data.</text>
</comment>
<evidence type="ECO:0000256" key="13">
    <source>
        <dbReference type="ARBA" id="ARBA00030268"/>
    </source>
</evidence>
<dbReference type="GO" id="GO:0006436">
    <property type="term" value="P:tryptophanyl-tRNA aminoacylation"/>
    <property type="evidence" value="ECO:0007669"/>
    <property type="project" value="InterPro"/>
</dbReference>
<accession>A0A5Q4BKV1</accession>
<evidence type="ECO:0000256" key="10">
    <source>
        <dbReference type="ARBA" id="ARBA00023146"/>
    </source>
</evidence>
<dbReference type="HAMAP" id="MF_00508">
    <property type="entry name" value="Ribosomal_uS10"/>
    <property type="match status" value="1"/>
</dbReference>
<keyword evidence="6 17" id="KW-0547">Nucleotide-binding</keyword>
<dbReference type="OrthoDB" id="366214at2759"/>
<evidence type="ECO:0000256" key="5">
    <source>
        <dbReference type="ARBA" id="ARBA00022598"/>
    </source>
</evidence>
<dbReference type="PANTHER" id="PTHR21686">
    <property type="entry name" value="DEOXYNUCLEOTIDYLTRANSFERASE TERMINAL-INTERACTING PROTEIN 2"/>
    <property type="match status" value="1"/>
</dbReference>
<keyword evidence="11" id="KW-0539">Nucleus</keyword>
<feature type="non-terminal residue" evidence="20">
    <location>
        <position position="558"/>
    </location>
</feature>
<keyword evidence="12" id="KW-0687">Ribonucleoprotein</keyword>